<accession>A0ABN7ACQ8</accession>
<gene>
    <name evidence="2" type="ORF">NTJ_02893</name>
</gene>
<evidence type="ECO:0000256" key="1">
    <source>
        <dbReference type="SAM" id="MobiDB-lite"/>
    </source>
</evidence>
<evidence type="ECO:0000313" key="3">
    <source>
        <dbReference type="Proteomes" id="UP001307889"/>
    </source>
</evidence>
<dbReference type="EMBL" id="AP028910">
    <property type="protein sequence ID" value="BES90086.1"/>
    <property type="molecule type" value="Genomic_DNA"/>
</dbReference>
<dbReference type="Proteomes" id="UP001307889">
    <property type="component" value="Chromosome 2"/>
</dbReference>
<name>A0ABN7ACQ8_9HEMI</name>
<keyword evidence="3" id="KW-1185">Reference proteome</keyword>
<feature type="region of interest" description="Disordered" evidence="1">
    <location>
        <begin position="1"/>
        <end position="49"/>
    </location>
</feature>
<proteinExistence type="predicted"/>
<organism evidence="2 3">
    <name type="scientific">Nesidiocoris tenuis</name>
    <dbReference type="NCBI Taxonomy" id="355587"/>
    <lineage>
        <taxon>Eukaryota</taxon>
        <taxon>Metazoa</taxon>
        <taxon>Ecdysozoa</taxon>
        <taxon>Arthropoda</taxon>
        <taxon>Hexapoda</taxon>
        <taxon>Insecta</taxon>
        <taxon>Pterygota</taxon>
        <taxon>Neoptera</taxon>
        <taxon>Paraneoptera</taxon>
        <taxon>Hemiptera</taxon>
        <taxon>Heteroptera</taxon>
        <taxon>Panheteroptera</taxon>
        <taxon>Cimicomorpha</taxon>
        <taxon>Miridae</taxon>
        <taxon>Dicyphina</taxon>
        <taxon>Nesidiocoris</taxon>
    </lineage>
</organism>
<sequence length="93" mass="10120">MLEERGKFRPNRRGKRGKSPSRAGGPGPRRLFNSSPSSSHPPPPQPQPLRYVHRRAARSAPPVVEFVPCGSGARVARTGSRSLVVVSSIVELR</sequence>
<evidence type="ECO:0000313" key="2">
    <source>
        <dbReference type="EMBL" id="BES90086.1"/>
    </source>
</evidence>
<protein>
    <submittedName>
        <fullName evidence="2">Uncharacterized protein</fullName>
    </submittedName>
</protein>
<feature type="compositionally biased region" description="Basic residues" evidence="1">
    <location>
        <begin position="8"/>
        <end position="19"/>
    </location>
</feature>
<reference evidence="2 3" key="1">
    <citation type="submission" date="2023-09" db="EMBL/GenBank/DDBJ databases">
        <title>Nesidiocoris tenuis whole genome shotgun sequence.</title>
        <authorList>
            <person name="Shibata T."/>
            <person name="Shimoda M."/>
            <person name="Kobayashi T."/>
            <person name="Uehara T."/>
        </authorList>
    </citation>
    <scope>NUCLEOTIDE SEQUENCE [LARGE SCALE GENOMIC DNA]</scope>
    <source>
        <strain evidence="2 3">Japan</strain>
    </source>
</reference>